<feature type="transmembrane region" description="Helical" evidence="1">
    <location>
        <begin position="41"/>
        <end position="62"/>
    </location>
</feature>
<evidence type="ECO:0008006" key="3">
    <source>
        <dbReference type="Google" id="ProtNLM"/>
    </source>
</evidence>
<name>A0A644YLV5_9ZZZZ</name>
<reference evidence="2" key="1">
    <citation type="submission" date="2019-08" db="EMBL/GenBank/DDBJ databases">
        <authorList>
            <person name="Kucharzyk K."/>
            <person name="Murdoch R.W."/>
            <person name="Higgins S."/>
            <person name="Loffler F."/>
        </authorList>
    </citation>
    <scope>NUCLEOTIDE SEQUENCE</scope>
</reference>
<sequence>MKNKLTGKPLIWLVFASALVGISIDIHNKMADSGFFEALSTFKFFTLQSNLLVLIFAGLTILGGKKSTNNVMQFSLGPITSYIVLTGVVYLVILEPIYELYGMERFASVLLHYVTPPLMLLYWAFNEKRRYTFAEFPTWLVYPVLFMVWGIARAVFAEDYLYPFFDTGQYGYFIAFYLLFVALGFSSMVMIFIFVNNFYMTPYTLKRGK</sequence>
<dbReference type="InterPro" id="IPR049713">
    <property type="entry name" value="Pr6Pr-like"/>
</dbReference>
<feature type="transmembrane region" description="Helical" evidence="1">
    <location>
        <begin position="74"/>
        <end position="94"/>
    </location>
</feature>
<keyword evidence="1" id="KW-1133">Transmembrane helix</keyword>
<gene>
    <name evidence="2" type="ORF">SDC9_75516</name>
</gene>
<feature type="transmembrane region" description="Helical" evidence="1">
    <location>
        <begin position="137"/>
        <end position="156"/>
    </location>
</feature>
<feature type="transmembrane region" description="Helical" evidence="1">
    <location>
        <begin position="106"/>
        <end position="125"/>
    </location>
</feature>
<keyword evidence="1" id="KW-0812">Transmembrane</keyword>
<comment type="caution">
    <text evidence="2">The sequence shown here is derived from an EMBL/GenBank/DDBJ whole genome shotgun (WGS) entry which is preliminary data.</text>
</comment>
<protein>
    <recommendedName>
        <fullName evidence="3">FAR-17a/AIG1-like protein</fullName>
    </recommendedName>
</protein>
<evidence type="ECO:0000313" key="2">
    <source>
        <dbReference type="EMBL" id="MPM28978.1"/>
    </source>
</evidence>
<organism evidence="2">
    <name type="scientific">bioreactor metagenome</name>
    <dbReference type="NCBI Taxonomy" id="1076179"/>
    <lineage>
        <taxon>unclassified sequences</taxon>
        <taxon>metagenomes</taxon>
        <taxon>ecological metagenomes</taxon>
    </lineage>
</organism>
<dbReference type="NCBIfam" id="NF038065">
    <property type="entry name" value="Pr6Pr"/>
    <property type="match status" value="1"/>
</dbReference>
<feature type="transmembrane region" description="Helical" evidence="1">
    <location>
        <begin position="176"/>
        <end position="199"/>
    </location>
</feature>
<proteinExistence type="predicted"/>
<keyword evidence="1" id="KW-0472">Membrane</keyword>
<dbReference type="EMBL" id="VSSQ01005396">
    <property type="protein sequence ID" value="MPM28978.1"/>
    <property type="molecule type" value="Genomic_DNA"/>
</dbReference>
<dbReference type="AlphaFoldDB" id="A0A644YLV5"/>
<accession>A0A644YLV5</accession>
<evidence type="ECO:0000256" key="1">
    <source>
        <dbReference type="SAM" id="Phobius"/>
    </source>
</evidence>